<name>A0ACC3D5Q9_9PEZI</name>
<keyword evidence="2" id="KW-1185">Reference proteome</keyword>
<evidence type="ECO:0000313" key="2">
    <source>
        <dbReference type="Proteomes" id="UP001186974"/>
    </source>
</evidence>
<sequence>MLATLRSWFRGDNTDTTKQWEEDIGDDGLEAVQASDDWMRANAGSFFGEERGRRAEEMKTRKRERLVDLRRAELEKRMAEREKEVLFSCWVKQDKARAKRSRRYVPIRVMATIPEE</sequence>
<accession>A0ACC3D5Q9</accession>
<dbReference type="EMBL" id="JAWDJW010007453">
    <property type="protein sequence ID" value="KAK3062132.1"/>
    <property type="molecule type" value="Genomic_DNA"/>
</dbReference>
<organism evidence="1 2">
    <name type="scientific">Coniosporium uncinatum</name>
    <dbReference type="NCBI Taxonomy" id="93489"/>
    <lineage>
        <taxon>Eukaryota</taxon>
        <taxon>Fungi</taxon>
        <taxon>Dikarya</taxon>
        <taxon>Ascomycota</taxon>
        <taxon>Pezizomycotina</taxon>
        <taxon>Dothideomycetes</taxon>
        <taxon>Dothideomycetes incertae sedis</taxon>
        <taxon>Coniosporium</taxon>
    </lineage>
</organism>
<gene>
    <name evidence="1" type="ORF">LTS18_004760</name>
</gene>
<comment type="caution">
    <text evidence="1">The sequence shown here is derived from an EMBL/GenBank/DDBJ whole genome shotgun (WGS) entry which is preliminary data.</text>
</comment>
<protein>
    <submittedName>
        <fullName evidence="1">Uncharacterized protein</fullName>
    </submittedName>
</protein>
<evidence type="ECO:0000313" key="1">
    <source>
        <dbReference type="EMBL" id="KAK3062132.1"/>
    </source>
</evidence>
<proteinExistence type="predicted"/>
<reference evidence="1" key="1">
    <citation type="submission" date="2024-09" db="EMBL/GenBank/DDBJ databases">
        <title>Black Yeasts Isolated from many extreme environments.</title>
        <authorList>
            <person name="Coleine C."/>
            <person name="Stajich J.E."/>
            <person name="Selbmann L."/>
        </authorList>
    </citation>
    <scope>NUCLEOTIDE SEQUENCE</scope>
    <source>
        <strain evidence="1">CCFEE 5737</strain>
    </source>
</reference>
<dbReference type="Proteomes" id="UP001186974">
    <property type="component" value="Unassembled WGS sequence"/>
</dbReference>